<dbReference type="AlphaFoldDB" id="A0A381Z1Y1"/>
<evidence type="ECO:0000256" key="7">
    <source>
        <dbReference type="ARBA" id="ARBA00023157"/>
    </source>
</evidence>
<dbReference type="InterPro" id="IPR054158">
    <property type="entry name" value="RNR-II_ins_dom"/>
</dbReference>
<dbReference type="InterPro" id="IPR000788">
    <property type="entry name" value="RNR_lg_C"/>
</dbReference>
<feature type="domain" description="B12-dependent ribonucleotide reductase insertion" evidence="13">
    <location>
        <begin position="158"/>
        <end position="229"/>
    </location>
</feature>
<comment type="similarity">
    <text evidence="2">Belongs to the class II ribonucleoside-triphosphate reductase family.</text>
</comment>
<keyword evidence="6" id="KW-0560">Oxidoreductase</keyword>
<dbReference type="GO" id="GO:0004748">
    <property type="term" value="F:ribonucleoside-diphosphate reductase activity, thioredoxin disulfide as acceptor"/>
    <property type="evidence" value="ECO:0007669"/>
    <property type="project" value="TreeGrafter"/>
</dbReference>
<evidence type="ECO:0000256" key="8">
    <source>
        <dbReference type="ARBA" id="ARBA00023284"/>
    </source>
</evidence>
<evidence type="ECO:0000256" key="2">
    <source>
        <dbReference type="ARBA" id="ARBA00005654"/>
    </source>
</evidence>
<dbReference type="InterPro" id="IPR050862">
    <property type="entry name" value="RdRp_reductase_class-2"/>
</dbReference>
<dbReference type="GO" id="GO:0008998">
    <property type="term" value="F:ribonucleoside-triphosphate reductase (thioredoxin) activity"/>
    <property type="evidence" value="ECO:0007669"/>
    <property type="project" value="UniProtKB-EC"/>
</dbReference>
<proteinExistence type="inferred from homology"/>
<name>A0A381Z1Y1_9ZZZZ</name>
<comment type="cofactor">
    <cofactor evidence="1">
        <name>adenosylcob(III)alamin</name>
        <dbReference type="ChEBI" id="CHEBI:18408"/>
    </cofactor>
</comment>
<dbReference type="Pfam" id="PF17975">
    <property type="entry name" value="RNR_Alpha"/>
    <property type="match status" value="1"/>
</dbReference>
<organism evidence="14">
    <name type="scientific">marine metagenome</name>
    <dbReference type="NCBI Taxonomy" id="408172"/>
    <lineage>
        <taxon>unclassified sequences</taxon>
        <taxon>metagenomes</taxon>
        <taxon>ecological metagenomes</taxon>
    </lineage>
</organism>
<dbReference type="InterPro" id="IPR040763">
    <property type="entry name" value="RNR_alpha_hel"/>
</dbReference>
<evidence type="ECO:0000259" key="11">
    <source>
        <dbReference type="Pfam" id="PF02867"/>
    </source>
</evidence>
<keyword evidence="9" id="KW-0170">Cobalt</keyword>
<dbReference type="GO" id="GO:0006260">
    <property type="term" value="P:DNA replication"/>
    <property type="evidence" value="ECO:0007669"/>
    <property type="project" value="UniProtKB-KW"/>
</dbReference>
<dbReference type="PANTHER" id="PTHR43371:SF1">
    <property type="entry name" value="RIBONUCLEOSIDE-DIPHOSPHATE REDUCTASE"/>
    <property type="match status" value="1"/>
</dbReference>
<sequence length="645" mass="72686">MTDSKQEILSVDFLKKYKNKQPKWGFNGLGYIVYKRTYSRVKEDGHLEEWHETVARCINGAQKIGAKYTKKEAEKLFDLVFNLKCNFAGRGLWQLGTSTVDRFGGNSLLNCWFTAIKKPDDFCFIFENLMLGGGVGYSIRREDIHELPRIKRDVNITIKNTNDADFIVPDSREGWVRLLSKVLESYFVSGKSFSYSTVLVRSAGKPIQGFGGTASGPEILIEGISKIGGVIKEREGKKLRSLDVLDIANIIGSVVVAGNVRRSAEIALGDPDDYLYIKAKRWDLGNIPNWRAMSNNTIYCDSYDHIAEGIWDGYGGNGEPYGFFNLNLSSKFGRTGEKSKENCEGTNPCGEISLADKECCNLSELYLNNIQSKEELIECSTLLYKTQKAICALPFIHEDTNKIVHKNFRIGQGITGICQATDNGKLDWLDDCYKALKKYDQEWSKKQGWPESIKLTTVKPSGTLSLLAGATPGVHPAYSQYYIRRVRMSSEDALVSTCREMGYHVEYVKNFDGSLNRDTVIVEFPCESGKNAQLAKDVKAVDQLDLVKRIQKEWSDNAVSCTVYYKKEELEEIKEWLRKNYKNNIKSVSFLLHQDHGFDQAPYEEIEAEAYKKLSTAIKKVSSTKIGNGHTLQDLECEGGACPIR</sequence>
<feature type="domain" description="Ribonucleotide reductase alpha-helical" evidence="12">
    <location>
        <begin position="9"/>
        <end position="97"/>
    </location>
</feature>
<evidence type="ECO:0000256" key="9">
    <source>
        <dbReference type="ARBA" id="ARBA00023285"/>
    </source>
</evidence>
<protein>
    <recommendedName>
        <fullName evidence="3">ribonucleoside-triphosphate reductase (thioredoxin)</fullName>
        <ecNumber evidence="3">1.17.4.2</ecNumber>
    </recommendedName>
</protein>
<comment type="catalytic activity">
    <reaction evidence="10">
        <text>a 2'-deoxyribonucleoside 5'-triphosphate + [thioredoxin]-disulfide + H2O = a ribonucleoside 5'-triphosphate + [thioredoxin]-dithiol</text>
        <dbReference type="Rhea" id="RHEA:12701"/>
        <dbReference type="Rhea" id="RHEA-COMP:10698"/>
        <dbReference type="Rhea" id="RHEA-COMP:10700"/>
        <dbReference type="ChEBI" id="CHEBI:15377"/>
        <dbReference type="ChEBI" id="CHEBI:29950"/>
        <dbReference type="ChEBI" id="CHEBI:50058"/>
        <dbReference type="ChEBI" id="CHEBI:61557"/>
        <dbReference type="ChEBI" id="CHEBI:61560"/>
        <dbReference type="EC" id="1.17.4.2"/>
    </reaction>
</comment>
<evidence type="ECO:0000259" key="12">
    <source>
        <dbReference type="Pfam" id="PF17975"/>
    </source>
</evidence>
<dbReference type="GO" id="GO:0031419">
    <property type="term" value="F:cobalamin binding"/>
    <property type="evidence" value="ECO:0007669"/>
    <property type="project" value="UniProtKB-KW"/>
</dbReference>
<dbReference type="EC" id="1.17.4.2" evidence="3"/>
<dbReference type="PANTHER" id="PTHR43371">
    <property type="entry name" value="VITAMIN B12-DEPENDENT RIBONUCLEOTIDE REDUCTASE"/>
    <property type="match status" value="1"/>
</dbReference>
<keyword evidence="4" id="KW-0846">Cobalamin</keyword>
<accession>A0A381Z1Y1</accession>
<dbReference type="Pfam" id="PF21995">
    <property type="entry name" value="RNR-II_ins_dom"/>
    <property type="match status" value="1"/>
</dbReference>
<keyword evidence="5" id="KW-0235">DNA replication</keyword>
<dbReference type="SUPFAM" id="SSF51998">
    <property type="entry name" value="PFL-like glycyl radical enzymes"/>
    <property type="match status" value="1"/>
</dbReference>
<keyword evidence="8" id="KW-0676">Redox-active center</keyword>
<evidence type="ECO:0000256" key="6">
    <source>
        <dbReference type="ARBA" id="ARBA00023002"/>
    </source>
</evidence>
<dbReference type="Gene3D" id="3.20.70.20">
    <property type="match status" value="3"/>
</dbReference>
<keyword evidence="7" id="KW-1015">Disulfide bond</keyword>
<evidence type="ECO:0000256" key="10">
    <source>
        <dbReference type="ARBA" id="ARBA00048987"/>
    </source>
</evidence>
<gene>
    <name evidence="14" type="ORF">METZ01_LOCUS136132</name>
</gene>
<reference evidence="14" key="1">
    <citation type="submission" date="2018-05" db="EMBL/GenBank/DDBJ databases">
        <authorList>
            <person name="Lanie J.A."/>
            <person name="Ng W.-L."/>
            <person name="Kazmierczak K.M."/>
            <person name="Andrzejewski T.M."/>
            <person name="Davidsen T.M."/>
            <person name="Wayne K.J."/>
            <person name="Tettelin H."/>
            <person name="Glass J.I."/>
            <person name="Rusch D."/>
            <person name="Podicherti R."/>
            <person name="Tsui H.-C.T."/>
            <person name="Winkler M.E."/>
        </authorList>
    </citation>
    <scope>NUCLEOTIDE SEQUENCE</scope>
</reference>
<evidence type="ECO:0000256" key="5">
    <source>
        <dbReference type="ARBA" id="ARBA00022705"/>
    </source>
</evidence>
<evidence type="ECO:0000256" key="3">
    <source>
        <dbReference type="ARBA" id="ARBA00012275"/>
    </source>
</evidence>
<evidence type="ECO:0000256" key="1">
    <source>
        <dbReference type="ARBA" id="ARBA00001922"/>
    </source>
</evidence>
<dbReference type="EMBL" id="UINC01019646">
    <property type="protein sequence ID" value="SVA83278.1"/>
    <property type="molecule type" value="Genomic_DNA"/>
</dbReference>
<evidence type="ECO:0000256" key="4">
    <source>
        <dbReference type="ARBA" id="ARBA00022628"/>
    </source>
</evidence>
<evidence type="ECO:0000259" key="13">
    <source>
        <dbReference type="Pfam" id="PF21995"/>
    </source>
</evidence>
<evidence type="ECO:0000313" key="14">
    <source>
        <dbReference type="EMBL" id="SVA83278.1"/>
    </source>
</evidence>
<dbReference type="Pfam" id="PF02867">
    <property type="entry name" value="Ribonuc_red_lgC"/>
    <property type="match status" value="1"/>
</dbReference>
<feature type="domain" description="Ribonucleotide reductase large subunit C-terminal" evidence="11">
    <location>
        <begin position="445"/>
        <end position="589"/>
    </location>
</feature>